<reference evidence="1" key="1">
    <citation type="submission" date="2016-10" db="EMBL/GenBank/DDBJ databases">
        <title>Sequence of Gallionella enrichment culture.</title>
        <authorList>
            <person name="Poehlein A."/>
            <person name="Muehling M."/>
            <person name="Daniel R."/>
        </authorList>
    </citation>
    <scope>NUCLEOTIDE SEQUENCE</scope>
</reference>
<name>A0A1J5S077_9ZZZZ</name>
<proteinExistence type="predicted"/>
<organism evidence="1">
    <name type="scientific">mine drainage metagenome</name>
    <dbReference type="NCBI Taxonomy" id="410659"/>
    <lineage>
        <taxon>unclassified sequences</taxon>
        <taxon>metagenomes</taxon>
        <taxon>ecological metagenomes</taxon>
    </lineage>
</organism>
<gene>
    <name evidence="1" type="ORF">GALL_243410</name>
</gene>
<comment type="caution">
    <text evidence="1">The sequence shown here is derived from an EMBL/GenBank/DDBJ whole genome shotgun (WGS) entry which is preliminary data.</text>
</comment>
<accession>A0A1J5S077</accession>
<dbReference type="AlphaFoldDB" id="A0A1J5S077"/>
<evidence type="ECO:0000313" key="1">
    <source>
        <dbReference type="EMBL" id="OIQ93749.1"/>
    </source>
</evidence>
<sequence length="79" mass="8687">MIYRSLRTLRRMAVRAGVELRRQYTLLLQCPAIKCTVTVIPDRVIRWAGGEAANLNEDHHAQKVNAFMMSLGGSGGGGC</sequence>
<protein>
    <submittedName>
        <fullName evidence="1">Uncharacterized protein</fullName>
    </submittedName>
</protein>
<dbReference type="EMBL" id="MLJW01000201">
    <property type="protein sequence ID" value="OIQ93749.1"/>
    <property type="molecule type" value="Genomic_DNA"/>
</dbReference>